<dbReference type="EMBL" id="CCKQ01013137">
    <property type="protein sequence ID" value="CDW84770.1"/>
    <property type="molecule type" value="Genomic_DNA"/>
</dbReference>
<sequence length="164" mass="18842">MDLTLIDFSARVGHNWTLLSGKDTGETFEEIKEETEEHIIWDHPFDIHYKAKTMRGWPKFFVEVWQVDEDGRYSISGYGIATVPFTPGQHTLEVKCWRPSPQGFFKRLAAKILGIQPELEFKDMLMSSAERFGFEAETTGTVEIDVGVIVKDFQLHGVQLFTQI</sequence>
<keyword evidence="2" id="KW-0963">Cytoplasm</keyword>
<organism evidence="7 8">
    <name type="scientific">Stylonychia lemnae</name>
    <name type="common">Ciliate</name>
    <dbReference type="NCBI Taxonomy" id="5949"/>
    <lineage>
        <taxon>Eukaryota</taxon>
        <taxon>Sar</taxon>
        <taxon>Alveolata</taxon>
        <taxon>Ciliophora</taxon>
        <taxon>Intramacronucleata</taxon>
        <taxon>Spirotrichea</taxon>
        <taxon>Stichotrichia</taxon>
        <taxon>Sporadotrichida</taxon>
        <taxon>Oxytrichidae</taxon>
        <taxon>Stylonychinae</taxon>
        <taxon>Stylonychia</taxon>
    </lineage>
</organism>
<dbReference type="InterPro" id="IPR010796">
    <property type="entry name" value="C2_B9-type_dom"/>
</dbReference>
<evidence type="ECO:0000313" key="7">
    <source>
        <dbReference type="EMBL" id="CDW84770.1"/>
    </source>
</evidence>
<reference evidence="7 8" key="1">
    <citation type="submission" date="2014-06" db="EMBL/GenBank/DDBJ databases">
        <authorList>
            <person name="Swart Estienne"/>
        </authorList>
    </citation>
    <scope>NUCLEOTIDE SEQUENCE [LARGE SCALE GENOMIC DNA]</scope>
    <source>
        <strain evidence="7 8">130c</strain>
    </source>
</reference>
<evidence type="ECO:0000256" key="3">
    <source>
        <dbReference type="ARBA" id="ARBA00022794"/>
    </source>
</evidence>
<gene>
    <name evidence="7" type="primary">Contig11348.g12132</name>
    <name evidence="7" type="ORF">STYLEM_13838</name>
</gene>
<evidence type="ECO:0000256" key="5">
    <source>
        <dbReference type="ARBA" id="ARBA00023273"/>
    </source>
</evidence>
<dbReference type="OMA" id="DVAYWCH"/>
<comment type="subcellular location">
    <subcellularLocation>
        <location evidence="1">Cytoplasm</location>
        <location evidence="1">Cytoskeleton</location>
        <location evidence="1">Cilium basal body</location>
    </subcellularLocation>
</comment>
<dbReference type="PROSITE" id="PS51381">
    <property type="entry name" value="C2_B9"/>
    <property type="match status" value="1"/>
</dbReference>
<name>A0A078AQQ6_STYLE</name>
<proteinExistence type="predicted"/>
<evidence type="ECO:0000256" key="4">
    <source>
        <dbReference type="ARBA" id="ARBA00023212"/>
    </source>
</evidence>
<dbReference type="GO" id="GO:0036038">
    <property type="term" value="C:MKS complex"/>
    <property type="evidence" value="ECO:0007669"/>
    <property type="project" value="TreeGrafter"/>
</dbReference>
<dbReference type="PANTHER" id="PTHR12968:SF2">
    <property type="entry name" value="B9 DOMAIN-CONTAINING PROTEIN 2"/>
    <property type="match status" value="1"/>
</dbReference>
<keyword evidence="3" id="KW-0970">Cilium biogenesis/degradation</keyword>
<dbReference type="PANTHER" id="PTHR12968">
    <property type="entry name" value="B9 DOMAIN-CONTAINING"/>
    <property type="match status" value="1"/>
</dbReference>
<protein>
    <recommendedName>
        <fullName evidence="6">B9 domain-containing protein 2</fullName>
    </recommendedName>
</protein>
<evidence type="ECO:0000256" key="1">
    <source>
        <dbReference type="ARBA" id="ARBA00004120"/>
    </source>
</evidence>
<evidence type="ECO:0000256" key="2">
    <source>
        <dbReference type="ARBA" id="ARBA00022490"/>
    </source>
</evidence>
<evidence type="ECO:0000256" key="6">
    <source>
        <dbReference type="ARBA" id="ARBA00039272"/>
    </source>
</evidence>
<keyword evidence="4" id="KW-0206">Cytoskeleton</keyword>
<dbReference type="Proteomes" id="UP000039865">
    <property type="component" value="Unassembled WGS sequence"/>
</dbReference>
<dbReference type="InParanoid" id="A0A078AQQ6"/>
<dbReference type="GO" id="GO:0060271">
    <property type="term" value="P:cilium assembly"/>
    <property type="evidence" value="ECO:0007669"/>
    <property type="project" value="TreeGrafter"/>
</dbReference>
<keyword evidence="8" id="KW-1185">Reference proteome</keyword>
<dbReference type="Pfam" id="PF07162">
    <property type="entry name" value="B9-C2"/>
    <property type="match status" value="1"/>
</dbReference>
<keyword evidence="5" id="KW-0966">Cell projection</keyword>
<dbReference type="AlphaFoldDB" id="A0A078AQQ6"/>
<accession>A0A078AQQ6</accession>
<evidence type="ECO:0000313" key="8">
    <source>
        <dbReference type="Proteomes" id="UP000039865"/>
    </source>
</evidence>
<dbReference type="OrthoDB" id="184109at2759"/>